<gene>
    <name evidence="2" type="ORF">EJ05DRAFT_263730</name>
</gene>
<sequence length="1004" mass="109671">MGLLRTDENTPPSNHGSPGSSSGNAKLSAKKLMYGFTKTGLKAKKSLLSLFNSAQSSPDVQIRSKFPTRNVSTPDLPTTLERRNTISSVDERRLLPIATLTSSTRFSLWSNTLRHPSSRRPVQIADDIEGHETLMDTHLERSDATPTPDFFPIAPSVAPSVTLDQSEWGDFGSLWKTGNDITADIPRSSPIVVPSALKCTMGSDTPKPSRVIPQNFIVGSIPQEPSPFDDLVANEPSPTAVKSRSETLHISLAGSPLRFAVDPMPTPMPGTTMAMDEAYSDPIPPAYTDLYPISANPFPIASSCIASKPPDCGIGILGRSGDTLDRLREELNGIESTEGPTAKREPSEPNADPKDSLHSCSPPNSKTQMQSRLCTPSPRPARMGPKDEFERSRADRERRYEEANGSYHVEADCVPGRDVVDTPPSRSERCTSRLTQRSSNWGEAGLIPEYIQQARDHFGLFDDSPQSSSAAKHRRRLMRSKSLTDHQLQSDTSRSHASSHVSISHLESLKDLYLSSIDPRITESFAWFGLESQRCPKPPSVEGFAGTQEEGSSDDPRSPDDTPKSKSYYTDDPVLYDLMARIGTTVEDLAEVDLIHRLLVKARRKQKLRKALKGLSSPKPVVQPKVRRDRHSLPARFKGWFSRSPSKSGTMSEEATDEMICEIEARLYGRKSNKSLDSISDDSEITVTAEFEAHQTVLGIRGGGPALPRCDRPVNPYGGTQDILPASRSMPHDLHKTPWDGEANRDDLTSKSTGIPINSVETNAATSAGGSTRHTSENKTLSDCKLSEERLVEPSSKQGSVVPVSISQEIPAMPFTDPDDDDCYSRNSFGDTIRKALASDSETSSVDEASSIEYISGSKHTNAKRDTPPCDDDDDDEMLTHSRSKDVHSKFQTRSPTPPAHVLFRTISQKDSKTAAGKPLRPKSPPPTILGPLTESARLDDCGSDDESTTGLPAVHVVDIEENYVDSGEELNKWGLDTSPHPMNTGSIVEVHPVPPTSSDMHTT</sequence>
<dbReference type="Proteomes" id="UP000799437">
    <property type="component" value="Unassembled WGS sequence"/>
</dbReference>
<proteinExistence type="predicted"/>
<evidence type="ECO:0000256" key="1">
    <source>
        <dbReference type="SAM" id="MobiDB-lite"/>
    </source>
</evidence>
<feature type="region of interest" description="Disordered" evidence="1">
    <location>
        <begin position="736"/>
        <end position="783"/>
    </location>
</feature>
<evidence type="ECO:0000313" key="3">
    <source>
        <dbReference type="Proteomes" id="UP000799437"/>
    </source>
</evidence>
<feature type="compositionally biased region" description="Low complexity" evidence="1">
    <location>
        <begin position="490"/>
        <end position="501"/>
    </location>
</feature>
<feature type="region of interest" description="Disordered" evidence="1">
    <location>
        <begin position="459"/>
        <end position="501"/>
    </location>
</feature>
<reference evidence="2" key="1">
    <citation type="journal article" date="2020" name="Stud. Mycol.">
        <title>101 Dothideomycetes genomes: a test case for predicting lifestyles and emergence of pathogens.</title>
        <authorList>
            <person name="Haridas S."/>
            <person name="Albert R."/>
            <person name="Binder M."/>
            <person name="Bloem J."/>
            <person name="Labutti K."/>
            <person name="Salamov A."/>
            <person name="Andreopoulos B."/>
            <person name="Baker S."/>
            <person name="Barry K."/>
            <person name="Bills G."/>
            <person name="Bluhm B."/>
            <person name="Cannon C."/>
            <person name="Castanera R."/>
            <person name="Culley D."/>
            <person name="Daum C."/>
            <person name="Ezra D."/>
            <person name="Gonzalez J."/>
            <person name="Henrissat B."/>
            <person name="Kuo A."/>
            <person name="Liang C."/>
            <person name="Lipzen A."/>
            <person name="Lutzoni F."/>
            <person name="Magnuson J."/>
            <person name="Mondo S."/>
            <person name="Nolan M."/>
            <person name="Ohm R."/>
            <person name="Pangilinan J."/>
            <person name="Park H.-J."/>
            <person name="Ramirez L."/>
            <person name="Alfaro M."/>
            <person name="Sun H."/>
            <person name="Tritt A."/>
            <person name="Yoshinaga Y."/>
            <person name="Zwiers L.-H."/>
            <person name="Turgeon B."/>
            <person name="Goodwin S."/>
            <person name="Spatafora J."/>
            <person name="Crous P."/>
            <person name="Grigoriev I."/>
        </authorList>
    </citation>
    <scope>NUCLEOTIDE SEQUENCE</scope>
    <source>
        <strain evidence="2">CBS 121739</strain>
    </source>
</reference>
<dbReference type="RefSeq" id="XP_033603850.1">
    <property type="nucleotide sequence ID" value="XM_033740281.1"/>
</dbReference>
<feature type="compositionally biased region" description="Polar residues" evidence="1">
    <location>
        <begin position="750"/>
        <end position="773"/>
    </location>
</feature>
<feature type="compositionally biased region" description="Polar residues" evidence="1">
    <location>
        <begin position="358"/>
        <end position="374"/>
    </location>
</feature>
<feature type="region of interest" description="Disordered" evidence="1">
    <location>
        <begin position="838"/>
        <end position="933"/>
    </location>
</feature>
<feature type="region of interest" description="Disordered" evidence="1">
    <location>
        <begin position="972"/>
        <end position="1004"/>
    </location>
</feature>
<keyword evidence="3" id="KW-1185">Reference proteome</keyword>
<feature type="region of interest" description="Disordered" evidence="1">
    <location>
        <begin position="1"/>
        <end position="26"/>
    </location>
</feature>
<dbReference type="GeneID" id="54481335"/>
<dbReference type="AlphaFoldDB" id="A0A6A6WGR0"/>
<feature type="compositionally biased region" description="Basic and acidic residues" evidence="1">
    <location>
        <begin position="341"/>
        <end position="357"/>
    </location>
</feature>
<feature type="region of interest" description="Disordered" evidence="1">
    <location>
        <begin position="333"/>
        <end position="434"/>
    </location>
</feature>
<dbReference type="EMBL" id="ML996567">
    <property type="protein sequence ID" value="KAF2761399.1"/>
    <property type="molecule type" value="Genomic_DNA"/>
</dbReference>
<accession>A0A6A6WGR0</accession>
<name>A0A6A6WGR0_9PEZI</name>
<evidence type="ECO:0000313" key="2">
    <source>
        <dbReference type="EMBL" id="KAF2761399.1"/>
    </source>
</evidence>
<feature type="compositionally biased region" description="Basic and acidic residues" evidence="1">
    <location>
        <begin position="384"/>
        <end position="402"/>
    </location>
</feature>
<feature type="region of interest" description="Disordered" evidence="1">
    <location>
        <begin position="538"/>
        <end position="568"/>
    </location>
</feature>
<feature type="compositionally biased region" description="Basic and acidic residues" evidence="1">
    <location>
        <begin position="554"/>
        <end position="564"/>
    </location>
</feature>
<feature type="compositionally biased region" description="Basic and acidic residues" evidence="1">
    <location>
        <begin position="774"/>
        <end position="783"/>
    </location>
</feature>
<feature type="compositionally biased region" description="Low complexity" evidence="1">
    <location>
        <begin position="9"/>
        <end position="24"/>
    </location>
</feature>
<feature type="compositionally biased region" description="Basic and acidic residues" evidence="1">
    <location>
        <begin position="878"/>
        <end position="889"/>
    </location>
</feature>
<organism evidence="2 3">
    <name type="scientific">Pseudovirgaria hyperparasitica</name>
    <dbReference type="NCBI Taxonomy" id="470096"/>
    <lineage>
        <taxon>Eukaryota</taxon>
        <taxon>Fungi</taxon>
        <taxon>Dikarya</taxon>
        <taxon>Ascomycota</taxon>
        <taxon>Pezizomycotina</taxon>
        <taxon>Dothideomycetes</taxon>
        <taxon>Dothideomycetes incertae sedis</taxon>
        <taxon>Acrospermales</taxon>
        <taxon>Acrospermaceae</taxon>
        <taxon>Pseudovirgaria</taxon>
    </lineage>
</organism>
<feature type="compositionally biased region" description="Basic and acidic residues" evidence="1">
    <location>
        <begin position="736"/>
        <end position="749"/>
    </location>
</feature>
<protein>
    <submittedName>
        <fullName evidence="2">Uncharacterized protein</fullName>
    </submittedName>
</protein>